<organism evidence="3 4">
    <name type="scientific">Histidinibacterium aquaticum</name>
    <dbReference type="NCBI Taxonomy" id="2613962"/>
    <lineage>
        <taxon>Bacteria</taxon>
        <taxon>Pseudomonadati</taxon>
        <taxon>Pseudomonadota</taxon>
        <taxon>Alphaproteobacteria</taxon>
        <taxon>Rhodobacterales</taxon>
        <taxon>Paracoccaceae</taxon>
        <taxon>Histidinibacterium</taxon>
    </lineage>
</organism>
<evidence type="ECO:0000313" key="4">
    <source>
        <dbReference type="Proteomes" id="UP000326554"/>
    </source>
</evidence>
<dbReference type="Pfam" id="PF11412">
    <property type="entry name" value="DsbD_N"/>
    <property type="match status" value="1"/>
</dbReference>
<feature type="chain" id="PRO_5023807806" description="Thiol:disulfide interchange protein DsbD N-terminal domain-containing protein" evidence="1">
    <location>
        <begin position="23"/>
        <end position="266"/>
    </location>
</feature>
<proteinExistence type="predicted"/>
<reference evidence="3 4" key="1">
    <citation type="submission" date="2019-09" db="EMBL/GenBank/DDBJ databases">
        <authorList>
            <person name="Park J.-S."/>
            <person name="Choi H.-J."/>
        </authorList>
    </citation>
    <scope>NUCLEOTIDE SEQUENCE [LARGE SCALE GENOMIC DNA]</scope>
    <source>
        <strain evidence="3 4">176SS1-4</strain>
    </source>
</reference>
<feature type="domain" description="Thiol:disulfide interchange protein DsbD N-terminal" evidence="2">
    <location>
        <begin position="42"/>
        <end position="142"/>
    </location>
</feature>
<dbReference type="InterPro" id="IPR028250">
    <property type="entry name" value="DsbDN"/>
</dbReference>
<comment type="caution">
    <text evidence="3">The sequence shown here is derived from an EMBL/GenBank/DDBJ whole genome shotgun (WGS) entry which is preliminary data.</text>
</comment>
<dbReference type="RefSeq" id="WP_150444029.1">
    <property type="nucleotide sequence ID" value="NZ_VYQE01000001.1"/>
</dbReference>
<accession>A0A5J5GSN6</accession>
<dbReference type="AlphaFoldDB" id="A0A5J5GSN6"/>
<dbReference type="Proteomes" id="UP000326554">
    <property type="component" value="Unassembled WGS sequence"/>
</dbReference>
<evidence type="ECO:0000313" key="3">
    <source>
        <dbReference type="EMBL" id="KAA9010544.1"/>
    </source>
</evidence>
<name>A0A5J5GSN6_9RHOB</name>
<dbReference type="EMBL" id="VYQE01000001">
    <property type="protein sequence ID" value="KAA9010544.1"/>
    <property type="molecule type" value="Genomic_DNA"/>
</dbReference>
<evidence type="ECO:0000256" key="1">
    <source>
        <dbReference type="SAM" id="SignalP"/>
    </source>
</evidence>
<keyword evidence="1" id="KW-0732">Signal</keyword>
<gene>
    <name evidence="3" type="ORF">F3S47_04695</name>
</gene>
<protein>
    <recommendedName>
        <fullName evidence="2">Thiol:disulfide interchange protein DsbD N-terminal domain-containing protein</fullName>
    </recommendedName>
</protein>
<feature type="signal peptide" evidence="1">
    <location>
        <begin position="1"/>
        <end position="22"/>
    </location>
</feature>
<evidence type="ECO:0000259" key="2">
    <source>
        <dbReference type="Pfam" id="PF11412"/>
    </source>
</evidence>
<keyword evidence="4" id="KW-1185">Reference proteome</keyword>
<sequence>MLRSLFLACGVVAAVSSLSASAESPVPDGVVSARILPGWRDAEGRHMAGLEIALAPGWKTYWRAPGDAGIPPEFQWSTASNVGQMRLHWPVPEVSESNGLRAIGYTGRVVIPMEFSTGSGPARIAGEVELGVCSEVCMPVTLDIAADLPAAGQREPGIVAALLDAPLDESEARVGAVDCRLSATADGMRLEAQLEMPATGGAEEVVIEAADPSIWVSEPASRRQGNTLSVAADLVHYSGGAFALDRSRLVFTVLGSERAVEIRGCD</sequence>